<evidence type="ECO:0000313" key="4">
    <source>
        <dbReference type="Proteomes" id="UP000290759"/>
    </source>
</evidence>
<dbReference type="AlphaFoldDB" id="A0A4Q2U2J5"/>
<feature type="transmembrane region" description="Helical" evidence="1">
    <location>
        <begin position="86"/>
        <end position="107"/>
    </location>
</feature>
<sequence>MSFAHCDGLSLRFAREGRGDESAVLLHELGGALDSFDAVAPLLTQAGLGVLRYDARGAGLSEKPRHPFSLDDGADDLAALLDAVGIVAPVHLVGVAAGAAVAALFALRRPARVATLALCAPALSVPADRRAYLIERSEKAVRDGMRSIAEATLARSFPEHLRGDRFADYRARFLANDPVSYAHANLALAASGVADRLGAIPHPCIVLAGRHDLLRPPAEVEAVADLVPGARFAVIDSGHVMPVQAPDAMAAALLDHIAGARRASTVTEAEA</sequence>
<keyword evidence="4" id="KW-1185">Reference proteome</keyword>
<dbReference type="Pfam" id="PF00561">
    <property type="entry name" value="Abhydrolase_1"/>
    <property type="match status" value="1"/>
</dbReference>
<dbReference type="PANTHER" id="PTHR43798">
    <property type="entry name" value="MONOACYLGLYCEROL LIPASE"/>
    <property type="match status" value="1"/>
</dbReference>
<proteinExistence type="predicted"/>
<gene>
    <name evidence="3" type="ORF">D3273_25955</name>
</gene>
<dbReference type="GO" id="GO:0016020">
    <property type="term" value="C:membrane"/>
    <property type="evidence" value="ECO:0007669"/>
    <property type="project" value="TreeGrafter"/>
</dbReference>
<protein>
    <submittedName>
        <fullName evidence="3">Alpha/beta fold hydrolase</fullName>
    </submittedName>
</protein>
<reference evidence="3 4" key="2">
    <citation type="submission" date="2019-02" db="EMBL/GenBank/DDBJ databases">
        <title>'Lichenibacterium ramalinii' gen. nov. sp. nov., 'Lichenibacterium minor' gen. nov. sp. nov.</title>
        <authorList>
            <person name="Pankratov T."/>
        </authorList>
    </citation>
    <scope>NUCLEOTIDE SEQUENCE [LARGE SCALE GENOMIC DNA]</scope>
    <source>
        <strain evidence="3 4">RmlP026</strain>
    </source>
</reference>
<dbReference type="Proteomes" id="UP000290759">
    <property type="component" value="Unassembled WGS sequence"/>
</dbReference>
<comment type="caution">
    <text evidence="3">The sequence shown here is derived from an EMBL/GenBank/DDBJ whole genome shotgun (WGS) entry which is preliminary data.</text>
</comment>
<keyword evidence="1" id="KW-0472">Membrane</keyword>
<dbReference type="EMBL" id="QYBB01000073">
    <property type="protein sequence ID" value="RYC29067.1"/>
    <property type="molecule type" value="Genomic_DNA"/>
</dbReference>
<dbReference type="RefSeq" id="WP_129229858.1">
    <property type="nucleotide sequence ID" value="NZ_QYBB01000073.1"/>
</dbReference>
<dbReference type="InterPro" id="IPR050266">
    <property type="entry name" value="AB_hydrolase_sf"/>
</dbReference>
<dbReference type="InterPro" id="IPR000073">
    <property type="entry name" value="AB_hydrolase_1"/>
</dbReference>
<dbReference type="GO" id="GO:0046464">
    <property type="term" value="P:acylglycerol catabolic process"/>
    <property type="evidence" value="ECO:0007669"/>
    <property type="project" value="TreeGrafter"/>
</dbReference>
<accession>A0A4Q2U2J5</accession>
<dbReference type="GO" id="GO:0047372">
    <property type="term" value="F:monoacylglycerol lipase activity"/>
    <property type="evidence" value="ECO:0007669"/>
    <property type="project" value="TreeGrafter"/>
</dbReference>
<evidence type="ECO:0000313" key="3">
    <source>
        <dbReference type="EMBL" id="RYC29067.1"/>
    </source>
</evidence>
<feature type="domain" description="AB hydrolase-1" evidence="2">
    <location>
        <begin position="24"/>
        <end position="242"/>
    </location>
</feature>
<keyword evidence="1" id="KW-0812">Transmembrane</keyword>
<keyword evidence="3" id="KW-0378">Hydrolase</keyword>
<dbReference type="PANTHER" id="PTHR43798:SF5">
    <property type="entry name" value="MONOACYLGLYCEROL LIPASE ABHD6"/>
    <property type="match status" value="1"/>
</dbReference>
<dbReference type="Gene3D" id="3.40.50.1820">
    <property type="entry name" value="alpha/beta hydrolase"/>
    <property type="match status" value="1"/>
</dbReference>
<evidence type="ECO:0000256" key="1">
    <source>
        <dbReference type="SAM" id="Phobius"/>
    </source>
</evidence>
<dbReference type="InterPro" id="IPR029058">
    <property type="entry name" value="AB_hydrolase_fold"/>
</dbReference>
<dbReference type="SUPFAM" id="SSF53474">
    <property type="entry name" value="alpha/beta-Hydrolases"/>
    <property type="match status" value="1"/>
</dbReference>
<keyword evidence="1" id="KW-1133">Transmembrane helix</keyword>
<evidence type="ECO:0000259" key="2">
    <source>
        <dbReference type="Pfam" id="PF00561"/>
    </source>
</evidence>
<dbReference type="OrthoDB" id="9785847at2"/>
<organism evidence="3 4">
    <name type="scientific">Lichenibacterium minor</name>
    <dbReference type="NCBI Taxonomy" id="2316528"/>
    <lineage>
        <taxon>Bacteria</taxon>
        <taxon>Pseudomonadati</taxon>
        <taxon>Pseudomonadota</taxon>
        <taxon>Alphaproteobacteria</taxon>
        <taxon>Hyphomicrobiales</taxon>
        <taxon>Lichenihabitantaceae</taxon>
        <taxon>Lichenibacterium</taxon>
    </lineage>
</organism>
<name>A0A4Q2U2J5_9HYPH</name>
<reference evidence="3 4" key="1">
    <citation type="submission" date="2018-12" db="EMBL/GenBank/DDBJ databases">
        <authorList>
            <person name="Grouzdev D.S."/>
            <person name="Krutkina M.S."/>
        </authorList>
    </citation>
    <scope>NUCLEOTIDE SEQUENCE [LARGE SCALE GENOMIC DNA]</scope>
    <source>
        <strain evidence="3 4">RmlP026</strain>
    </source>
</reference>
<dbReference type="PRINTS" id="PR00111">
    <property type="entry name" value="ABHYDROLASE"/>
</dbReference>